<dbReference type="OrthoDB" id="537444at2759"/>
<dbReference type="GO" id="GO:0006086">
    <property type="term" value="P:pyruvate decarboxylation to acetyl-CoA"/>
    <property type="evidence" value="ECO:0007669"/>
    <property type="project" value="InterPro"/>
</dbReference>
<name>A0A8S3TYU9_MYTED</name>
<dbReference type="EC" id="2.3.1.12" evidence="2"/>
<dbReference type="InterPro" id="IPR045257">
    <property type="entry name" value="E2/Pdx1"/>
</dbReference>
<sequence>MLAPVVSGGYQAGIRGDIKVGNSRDISRISRVTVDSWFNKPKYQGQISRWVTVDNWFISPNNTYSSLITPIVSLADIKCGNSRQQLSWADIKVGTVDSRFNNTYSIMYKISRWVTVDSWINNTQSIMADIKYQGQISRWVTVTTGLITPIVSRADIKVGTVDNWFNNTYSINQVTVDSRFNNTYSIGADIGQANIKVGNIRQQGLGIVDSRFNNTYSIRGDIKVGNGRQQVSPTPMKYHGQISRWVTVDSRQISRWVTVDSWFNKDLKYHGQISRWVTVDSWFNNTYSIMGRYQVSRAGIKGLSQISQDVLALATKAKEGKLQPHEYQGGTFTISNLGMFGIKSFSAVINPPQACILAIGGAEKRLVVDEDSDKGYSSANMMSVTLSCDHRVVDGAVGAQWLAEFRKFMERPETMLL</sequence>
<keyword evidence="2" id="KW-0012">Acyltransferase</keyword>
<evidence type="ECO:0000313" key="3">
    <source>
        <dbReference type="Proteomes" id="UP000683360"/>
    </source>
</evidence>
<proteinExistence type="predicted"/>
<evidence type="ECO:0000313" key="2">
    <source>
        <dbReference type="EMBL" id="CAG2233943.1"/>
    </source>
</evidence>
<feature type="domain" description="2-oxoacid dehydrogenase acyltransferase catalytic" evidence="1">
    <location>
        <begin position="296"/>
        <end position="417"/>
    </location>
</feature>
<dbReference type="PANTHER" id="PTHR23151:SF90">
    <property type="entry name" value="DIHYDROLIPOYLLYSINE-RESIDUE ACETYLTRANSFERASE COMPONENT OF PYRUVATE DEHYDROGENASE COMPLEX, MITOCHONDRIAL-RELATED"/>
    <property type="match status" value="1"/>
</dbReference>
<dbReference type="PANTHER" id="PTHR23151">
    <property type="entry name" value="DIHYDROLIPOAMIDE ACETYL/SUCCINYL-TRANSFERASE-RELATED"/>
    <property type="match status" value="1"/>
</dbReference>
<protein>
    <submittedName>
        <fullName evidence="2">DLAT</fullName>
        <ecNumber evidence="2">2.3.1.12</ecNumber>
    </submittedName>
</protein>
<dbReference type="InterPro" id="IPR023213">
    <property type="entry name" value="CAT-like_dom_sf"/>
</dbReference>
<keyword evidence="2" id="KW-0808">Transferase</keyword>
<keyword evidence="3" id="KW-1185">Reference proteome</keyword>
<dbReference type="Gene3D" id="3.30.559.10">
    <property type="entry name" value="Chloramphenicol acetyltransferase-like domain"/>
    <property type="match status" value="1"/>
</dbReference>
<accession>A0A8S3TYU9</accession>
<dbReference type="Pfam" id="PF00198">
    <property type="entry name" value="2-oxoacid_dh"/>
    <property type="match status" value="1"/>
</dbReference>
<dbReference type="AlphaFoldDB" id="A0A8S3TYU9"/>
<dbReference type="GO" id="GO:0045254">
    <property type="term" value="C:pyruvate dehydrogenase complex"/>
    <property type="evidence" value="ECO:0007669"/>
    <property type="project" value="InterPro"/>
</dbReference>
<comment type="caution">
    <text evidence="2">The sequence shown here is derived from an EMBL/GenBank/DDBJ whole genome shotgun (WGS) entry which is preliminary data.</text>
</comment>
<dbReference type="InterPro" id="IPR001078">
    <property type="entry name" value="2-oxoacid_DH_actylTfrase"/>
</dbReference>
<evidence type="ECO:0000259" key="1">
    <source>
        <dbReference type="Pfam" id="PF00198"/>
    </source>
</evidence>
<gene>
    <name evidence="2" type="ORF">MEDL_46660</name>
</gene>
<organism evidence="2 3">
    <name type="scientific">Mytilus edulis</name>
    <name type="common">Blue mussel</name>
    <dbReference type="NCBI Taxonomy" id="6550"/>
    <lineage>
        <taxon>Eukaryota</taxon>
        <taxon>Metazoa</taxon>
        <taxon>Spiralia</taxon>
        <taxon>Lophotrochozoa</taxon>
        <taxon>Mollusca</taxon>
        <taxon>Bivalvia</taxon>
        <taxon>Autobranchia</taxon>
        <taxon>Pteriomorphia</taxon>
        <taxon>Mytilida</taxon>
        <taxon>Mytiloidea</taxon>
        <taxon>Mytilidae</taxon>
        <taxon>Mytilinae</taxon>
        <taxon>Mytilus</taxon>
    </lineage>
</organism>
<dbReference type="SUPFAM" id="SSF52777">
    <property type="entry name" value="CoA-dependent acyltransferases"/>
    <property type="match status" value="1"/>
</dbReference>
<dbReference type="Proteomes" id="UP000683360">
    <property type="component" value="Unassembled WGS sequence"/>
</dbReference>
<dbReference type="EMBL" id="CAJPWZ010002222">
    <property type="protein sequence ID" value="CAG2233943.1"/>
    <property type="molecule type" value="Genomic_DNA"/>
</dbReference>
<reference evidence="2" key="1">
    <citation type="submission" date="2021-03" db="EMBL/GenBank/DDBJ databases">
        <authorList>
            <person name="Bekaert M."/>
        </authorList>
    </citation>
    <scope>NUCLEOTIDE SEQUENCE</scope>
</reference>
<dbReference type="GO" id="GO:0004742">
    <property type="term" value="F:dihydrolipoyllysine-residue acetyltransferase activity"/>
    <property type="evidence" value="ECO:0007669"/>
    <property type="project" value="UniProtKB-EC"/>
</dbReference>